<reference evidence="2 3" key="1">
    <citation type="submission" date="2009-11" db="EMBL/GenBank/DDBJ databases">
        <title>Annotation of Allomyces macrogynus ATCC 38327.</title>
        <authorList>
            <consortium name="The Broad Institute Genome Sequencing Platform"/>
            <person name="Russ C."/>
            <person name="Cuomo C."/>
            <person name="Burger G."/>
            <person name="Gray M.W."/>
            <person name="Holland P.W.H."/>
            <person name="King N."/>
            <person name="Lang F.B.F."/>
            <person name="Roger A.J."/>
            <person name="Ruiz-Trillo I."/>
            <person name="Young S.K."/>
            <person name="Zeng Q."/>
            <person name="Gargeya S."/>
            <person name="Fitzgerald M."/>
            <person name="Haas B."/>
            <person name="Abouelleil A."/>
            <person name="Alvarado L."/>
            <person name="Arachchi H.M."/>
            <person name="Berlin A."/>
            <person name="Chapman S.B."/>
            <person name="Gearin G."/>
            <person name="Goldberg J."/>
            <person name="Griggs A."/>
            <person name="Gujja S."/>
            <person name="Hansen M."/>
            <person name="Heiman D."/>
            <person name="Howarth C."/>
            <person name="Larimer J."/>
            <person name="Lui A."/>
            <person name="MacDonald P.J.P."/>
            <person name="McCowen C."/>
            <person name="Montmayeur A."/>
            <person name="Murphy C."/>
            <person name="Neiman D."/>
            <person name="Pearson M."/>
            <person name="Priest M."/>
            <person name="Roberts A."/>
            <person name="Saif S."/>
            <person name="Shea T."/>
            <person name="Sisk P."/>
            <person name="Stolte C."/>
            <person name="Sykes S."/>
            <person name="Wortman J."/>
            <person name="Nusbaum C."/>
            <person name="Birren B."/>
        </authorList>
    </citation>
    <scope>NUCLEOTIDE SEQUENCE [LARGE SCALE GENOMIC DNA]</scope>
    <source>
        <strain evidence="2 3">ATCC 38327</strain>
    </source>
</reference>
<proteinExistence type="predicted"/>
<dbReference type="OrthoDB" id="5571429at2759"/>
<evidence type="ECO:0000313" key="2">
    <source>
        <dbReference type="EMBL" id="KNE71525.1"/>
    </source>
</evidence>
<dbReference type="EMBL" id="GG745372">
    <property type="protein sequence ID" value="KNE71525.1"/>
    <property type="molecule type" value="Genomic_DNA"/>
</dbReference>
<accession>A0A0L0T9Z9</accession>
<evidence type="ECO:0000256" key="1">
    <source>
        <dbReference type="SAM" id="MobiDB-lite"/>
    </source>
</evidence>
<name>A0A0L0T9Z9_ALLM3</name>
<dbReference type="Proteomes" id="UP000054350">
    <property type="component" value="Unassembled WGS sequence"/>
</dbReference>
<feature type="compositionally biased region" description="Low complexity" evidence="1">
    <location>
        <begin position="66"/>
        <end position="81"/>
    </location>
</feature>
<protein>
    <submittedName>
        <fullName evidence="2">Uncharacterized protein</fullName>
    </submittedName>
</protein>
<evidence type="ECO:0000313" key="3">
    <source>
        <dbReference type="Proteomes" id="UP000054350"/>
    </source>
</evidence>
<organism evidence="2 3">
    <name type="scientific">Allomyces macrogynus (strain ATCC 38327)</name>
    <name type="common">Allomyces javanicus var. macrogynus</name>
    <dbReference type="NCBI Taxonomy" id="578462"/>
    <lineage>
        <taxon>Eukaryota</taxon>
        <taxon>Fungi</taxon>
        <taxon>Fungi incertae sedis</taxon>
        <taxon>Blastocladiomycota</taxon>
        <taxon>Blastocladiomycetes</taxon>
        <taxon>Blastocladiales</taxon>
        <taxon>Blastocladiaceae</taxon>
        <taxon>Allomyces</taxon>
    </lineage>
</organism>
<reference evidence="3" key="2">
    <citation type="submission" date="2009-11" db="EMBL/GenBank/DDBJ databases">
        <title>The Genome Sequence of Allomyces macrogynus strain ATCC 38327.</title>
        <authorList>
            <consortium name="The Broad Institute Genome Sequencing Platform"/>
            <person name="Russ C."/>
            <person name="Cuomo C."/>
            <person name="Shea T."/>
            <person name="Young S.K."/>
            <person name="Zeng Q."/>
            <person name="Koehrsen M."/>
            <person name="Haas B."/>
            <person name="Borodovsky M."/>
            <person name="Guigo R."/>
            <person name="Alvarado L."/>
            <person name="Berlin A."/>
            <person name="Borenstein D."/>
            <person name="Chen Z."/>
            <person name="Engels R."/>
            <person name="Freedman E."/>
            <person name="Gellesch M."/>
            <person name="Goldberg J."/>
            <person name="Griggs A."/>
            <person name="Gujja S."/>
            <person name="Heiman D."/>
            <person name="Hepburn T."/>
            <person name="Howarth C."/>
            <person name="Jen D."/>
            <person name="Larson L."/>
            <person name="Lewis B."/>
            <person name="Mehta T."/>
            <person name="Park D."/>
            <person name="Pearson M."/>
            <person name="Roberts A."/>
            <person name="Saif S."/>
            <person name="Shenoy N."/>
            <person name="Sisk P."/>
            <person name="Stolte C."/>
            <person name="Sykes S."/>
            <person name="Walk T."/>
            <person name="White J."/>
            <person name="Yandava C."/>
            <person name="Burger G."/>
            <person name="Gray M.W."/>
            <person name="Holland P.W.H."/>
            <person name="King N."/>
            <person name="Lang F.B.F."/>
            <person name="Roger A.J."/>
            <person name="Ruiz-Trillo I."/>
            <person name="Lander E."/>
            <person name="Nusbaum C."/>
        </authorList>
    </citation>
    <scope>NUCLEOTIDE SEQUENCE [LARGE SCALE GENOMIC DNA]</scope>
    <source>
        <strain evidence="3">ATCC 38327</strain>
    </source>
</reference>
<sequence length="237" mass="25105">MLAAAATRAPRRLLHATAAVSSSGGFWAALTQAATTAATRKPRATSESKPVSDNADAVSAVSELARSSSSSPRSPRTFSRRQPAGASGDSAPFRREPTKFVQRPPRQQSARGPSESDLSGPITFETYQPTPLVEMNFATGNPWARNAAKLPRDTHGMLTDEKARVIREYLGGEYRQVAVPKGGGVQVVARAAEHGRDGAAVLNANASYPVKEKLVVLGTVLEGMTAGKVKRADVQQQ</sequence>
<feature type="region of interest" description="Disordered" evidence="1">
    <location>
        <begin position="34"/>
        <end position="121"/>
    </location>
</feature>
<gene>
    <name evidence="2" type="ORF">AMAG_15739</name>
</gene>
<dbReference type="AlphaFoldDB" id="A0A0L0T9Z9"/>
<dbReference type="VEuPathDB" id="FungiDB:AMAG_15739"/>
<keyword evidence="3" id="KW-1185">Reference proteome</keyword>